<evidence type="ECO:0000256" key="8">
    <source>
        <dbReference type="ARBA" id="ARBA00053183"/>
    </source>
</evidence>
<dbReference type="InterPro" id="IPR001375">
    <property type="entry name" value="Peptidase_S9_cat"/>
</dbReference>
<comment type="caution">
    <text evidence="12">The sequence shown here is derived from an EMBL/GenBank/DDBJ whole genome shotgun (WGS) entry which is preliminary data.</text>
</comment>
<dbReference type="PANTHER" id="PTHR42776:SF18">
    <property type="entry name" value="ACYLAMINO-ACID-RELEASING ENZYME 2"/>
    <property type="match status" value="1"/>
</dbReference>
<dbReference type="Pfam" id="PF00326">
    <property type="entry name" value="Peptidase_S9"/>
    <property type="match status" value="1"/>
</dbReference>
<comment type="function">
    <text evidence="8">Catalyzes the hydrolysis of the N-terminal peptide bond of an N-acetylated peptide to generate an N-acetylated amino acid and a peptide with a free N-terminus.</text>
</comment>
<evidence type="ECO:0000256" key="6">
    <source>
        <dbReference type="ARBA" id="ARBA00022490"/>
    </source>
</evidence>
<evidence type="ECO:0000256" key="3">
    <source>
        <dbReference type="ARBA" id="ARBA00010040"/>
    </source>
</evidence>
<proteinExistence type="inferred from homology"/>
<comment type="catalytic activity">
    <reaction evidence="1">
        <text>Cleavage of an N-acetyl or N-formyl amino acid from the N-terminus of a polypeptide.</text>
        <dbReference type="EC" id="3.4.19.1"/>
    </reaction>
</comment>
<dbReference type="EC" id="3.4.19.1" evidence="5"/>
<keyword evidence="13" id="KW-1185">Reference proteome</keyword>
<evidence type="ECO:0000256" key="2">
    <source>
        <dbReference type="ARBA" id="ARBA00004496"/>
    </source>
</evidence>
<gene>
    <name evidence="12" type="ORF">LUZ62_047658</name>
</gene>
<organism evidence="12 13">
    <name type="scientific">Rhynchospora pubera</name>
    <dbReference type="NCBI Taxonomy" id="906938"/>
    <lineage>
        <taxon>Eukaryota</taxon>
        <taxon>Viridiplantae</taxon>
        <taxon>Streptophyta</taxon>
        <taxon>Embryophyta</taxon>
        <taxon>Tracheophyta</taxon>
        <taxon>Spermatophyta</taxon>
        <taxon>Magnoliopsida</taxon>
        <taxon>Liliopsida</taxon>
        <taxon>Poales</taxon>
        <taxon>Cyperaceae</taxon>
        <taxon>Cyperoideae</taxon>
        <taxon>Rhynchosporeae</taxon>
        <taxon>Rhynchospora</taxon>
    </lineage>
</organism>
<dbReference type="PROSITE" id="PS00708">
    <property type="entry name" value="PRO_ENDOPEP_SER"/>
    <property type="match status" value="1"/>
</dbReference>
<evidence type="ECO:0000256" key="9">
    <source>
        <dbReference type="SAM" id="MobiDB-lite"/>
    </source>
</evidence>
<evidence type="ECO:0000256" key="7">
    <source>
        <dbReference type="ARBA" id="ARBA00022801"/>
    </source>
</evidence>
<dbReference type="SUPFAM" id="SSF53474">
    <property type="entry name" value="alpha/beta-Hydrolases"/>
    <property type="match status" value="1"/>
</dbReference>
<dbReference type="Gene3D" id="3.40.50.1820">
    <property type="entry name" value="alpha/beta hydrolase"/>
    <property type="match status" value="1"/>
</dbReference>
<evidence type="ECO:0000259" key="10">
    <source>
        <dbReference type="Pfam" id="PF00326"/>
    </source>
</evidence>
<dbReference type="InterPro" id="IPR045550">
    <property type="entry name" value="AARE_N"/>
</dbReference>
<keyword evidence="6" id="KW-0963">Cytoplasm</keyword>
<dbReference type="InterPro" id="IPR029058">
    <property type="entry name" value="AB_hydrolase_fold"/>
</dbReference>
<reference evidence="12" key="1">
    <citation type="submission" date="2022-08" db="EMBL/GenBank/DDBJ databases">
        <authorList>
            <person name="Marques A."/>
        </authorList>
    </citation>
    <scope>NUCLEOTIDE SEQUENCE</scope>
    <source>
        <strain evidence="12">RhyPub2mFocal</strain>
        <tissue evidence="12">Leaves</tissue>
    </source>
</reference>
<dbReference type="Pfam" id="PF19283">
    <property type="entry name" value="APEH_N"/>
    <property type="match status" value="1"/>
</dbReference>
<evidence type="ECO:0000313" key="12">
    <source>
        <dbReference type="EMBL" id="KAJ4796412.1"/>
    </source>
</evidence>
<evidence type="ECO:0000256" key="1">
    <source>
        <dbReference type="ARBA" id="ARBA00000721"/>
    </source>
</evidence>
<dbReference type="PANTHER" id="PTHR42776">
    <property type="entry name" value="SERINE PEPTIDASE S9 FAMILY MEMBER"/>
    <property type="match status" value="1"/>
</dbReference>
<feature type="region of interest" description="Disordered" evidence="9">
    <location>
        <begin position="229"/>
        <end position="252"/>
    </location>
</feature>
<comment type="similarity">
    <text evidence="3">Belongs to the peptidase S9C family.</text>
</comment>
<dbReference type="FunFam" id="3.40.50.1820:FF:000146">
    <property type="entry name" value="Acylamino-acid-releasing enzyme"/>
    <property type="match status" value="1"/>
</dbReference>
<evidence type="ECO:0000256" key="4">
    <source>
        <dbReference type="ARBA" id="ARBA00011881"/>
    </source>
</evidence>
<feature type="domain" description="Peptidase S9 prolyl oligopeptidase catalytic" evidence="10">
    <location>
        <begin position="605"/>
        <end position="818"/>
    </location>
</feature>
<dbReference type="GO" id="GO:0008242">
    <property type="term" value="F:omega peptidase activity"/>
    <property type="evidence" value="ECO:0007669"/>
    <property type="project" value="UniProtKB-EC"/>
</dbReference>
<evidence type="ECO:0000313" key="13">
    <source>
        <dbReference type="Proteomes" id="UP001140206"/>
    </source>
</evidence>
<dbReference type="Proteomes" id="UP001140206">
    <property type="component" value="Chromosome 2"/>
</dbReference>
<dbReference type="GO" id="GO:0004252">
    <property type="term" value="F:serine-type endopeptidase activity"/>
    <property type="evidence" value="ECO:0007669"/>
    <property type="project" value="InterPro"/>
</dbReference>
<dbReference type="GO" id="GO:0005737">
    <property type="term" value="C:cytoplasm"/>
    <property type="evidence" value="ECO:0007669"/>
    <property type="project" value="UniProtKB-SubCell"/>
</dbReference>
<feature type="compositionally biased region" description="Low complexity" evidence="9">
    <location>
        <begin position="229"/>
        <end position="238"/>
    </location>
</feature>
<evidence type="ECO:0000256" key="5">
    <source>
        <dbReference type="ARBA" id="ARBA00012917"/>
    </source>
</evidence>
<feature type="domain" description="Acylamino-acid-releasing enzyme N-terminal" evidence="11">
    <location>
        <begin position="59"/>
        <end position="541"/>
    </location>
</feature>
<comment type="subunit">
    <text evidence="4">Homotetramer.</text>
</comment>
<protein>
    <recommendedName>
        <fullName evidence="5">acylaminoacyl-peptidase</fullName>
        <ecNumber evidence="5">3.4.19.1</ecNumber>
    </recommendedName>
</protein>
<dbReference type="SUPFAM" id="SSF82171">
    <property type="entry name" value="DPP6 N-terminal domain-like"/>
    <property type="match status" value="1"/>
</dbReference>
<dbReference type="GO" id="GO:0006508">
    <property type="term" value="P:proteolysis"/>
    <property type="evidence" value="ECO:0007669"/>
    <property type="project" value="InterPro"/>
</dbReference>
<dbReference type="AlphaFoldDB" id="A0AAV8G1P6"/>
<sequence length="819" mass="89927">MASVLSPSHSIISHYSSLRHCCSFPRTFSFLRLFSKPPRASLISSPISTMGSSDTLSEKDMPLGLDASTVEEYSSQSKLLLEFTKMPTVDKAWAFKSDNDNTSKAMFLVSQTNLLANKRRKSILSTHISNSGDQTVEFQWSPFPIEITGVSTVVPSPSGLKLLVVRNGESESPTKLEIWNQCQVEKEINVPQSVHGSIYTDAWFEGISWNKEETLIAYVAEEPPLPKPSFTGSGFSKKGSNEKDSDSWKGQGDWEEEWGETYFKKRRPTLFVVDISSGEIRAVEGISRTLSTGQVVWAPHSSNGTTSYLVFVGWSSENGFQKTPRKLGIKYCYNRPCSLYAIPSPFQNESKNEDISTVMELTRHGLSSAFFPVFSPDGNYLVFLSAKSAVDSGAHGATCSLHKIEWPSDGVPKPELTISDVVPVVMCPNEESFPGLYCSGFLSNPWLSDGSTIVVSSVWRSRDAILSINILSGEVSQVSPDSDYSWDLLSLDGDNIIAVSSCIIDPPKVKYGHCTAKLGQSSRWTWVEVSNPLLTCSDKIKSFLSERNINILKVPVTGPFDGLSSGAKNPYEAIFASCEESASHPTILVLHGGPHSVFTSSYYKSYAFLSSLGFNILMVNYRGSLGFGEEALQSLPGNIGSQDVNDVLAALDYIIEKGLIDANKVAVVGGSHGGFLTTHLIGQAPDRFVAAVALNPVCNLSLVVGTTDIPDWVYFESCGKEGNNYFSESPSVEYLSLFYQKSPISHLPKVKTPVLFLLGAQDLRVPISNGLQYVRALRERGGEVKVIVFPEDDHGIDRPQSFFEGFLNIGVWFKKHFNK</sequence>
<name>A0AAV8G1P6_9POAL</name>
<keyword evidence="7" id="KW-0378">Hydrolase</keyword>
<dbReference type="EMBL" id="JAMFTS010000002">
    <property type="protein sequence ID" value="KAJ4796412.1"/>
    <property type="molecule type" value="Genomic_DNA"/>
</dbReference>
<evidence type="ECO:0000259" key="11">
    <source>
        <dbReference type="Pfam" id="PF19283"/>
    </source>
</evidence>
<accession>A0AAV8G1P6</accession>
<dbReference type="InterPro" id="IPR002471">
    <property type="entry name" value="Pept_S9_AS"/>
</dbReference>
<comment type="subcellular location">
    <subcellularLocation>
        <location evidence="2">Cytoplasm</location>
    </subcellularLocation>
</comment>